<evidence type="ECO:0000256" key="1">
    <source>
        <dbReference type="ARBA" id="ARBA00009919"/>
    </source>
</evidence>
<keyword evidence="4" id="KW-1185">Reference proteome</keyword>
<sequence length="251" mass="26232">MFDDAELERYQRHIVLKEVGGEGQRRFRAASVVVVGAGGLGNPCLQYLAAAGVGRIRIIDDDVVSLSNLQRQTLFSTADIGRPKVEAAAERLLALNPHVVIEPVQARLSAEGAGALLGGCDVIADGCDNFRTRSEVNRAAVALGLPLVSAALGPFEGQLGVFAGHLPDQPCYACFAGLPQDVPGTSCADIGVLGAVAGLMGAAQALEVLRLIAGFGDSRIGQLWLYEGLSMESRSIRVRKDHACPVCAEGA</sequence>
<name>A0A501XIQ7_9SPHN</name>
<reference evidence="3 4" key="1">
    <citation type="submission" date="2019-06" db="EMBL/GenBank/DDBJ databases">
        <authorList>
            <person name="Lee I."/>
            <person name="Jang G.I."/>
            <person name="Hwang C.Y."/>
        </authorList>
    </citation>
    <scope>NUCLEOTIDE SEQUENCE [LARGE SCALE GENOMIC DNA]</scope>
    <source>
        <strain evidence="3 4">PAMC 28131</strain>
    </source>
</reference>
<dbReference type="GO" id="GO:0008641">
    <property type="term" value="F:ubiquitin-like modifier activating enzyme activity"/>
    <property type="evidence" value="ECO:0007669"/>
    <property type="project" value="InterPro"/>
</dbReference>
<dbReference type="SUPFAM" id="SSF69572">
    <property type="entry name" value="Activating enzymes of the ubiquitin-like proteins"/>
    <property type="match status" value="1"/>
</dbReference>
<dbReference type="NCBIfam" id="NF004281">
    <property type="entry name" value="PRK05690.1"/>
    <property type="match status" value="1"/>
</dbReference>
<dbReference type="AlphaFoldDB" id="A0A501XIQ7"/>
<dbReference type="GO" id="GO:0004792">
    <property type="term" value="F:thiosulfate-cyanide sulfurtransferase activity"/>
    <property type="evidence" value="ECO:0007669"/>
    <property type="project" value="TreeGrafter"/>
</dbReference>
<feature type="domain" description="THIF-type NAD/FAD binding fold" evidence="2">
    <location>
        <begin position="10"/>
        <end position="246"/>
    </location>
</feature>
<accession>A0A501XIQ7</accession>
<comment type="similarity">
    <text evidence="1">Belongs to the HesA/MoeB/ThiF family.</text>
</comment>
<comment type="caution">
    <text evidence="3">The sequence shown here is derived from an EMBL/GenBank/DDBJ whole genome shotgun (WGS) entry which is preliminary data.</text>
</comment>
<dbReference type="EMBL" id="VFSU01000026">
    <property type="protein sequence ID" value="TPE60548.1"/>
    <property type="molecule type" value="Genomic_DNA"/>
</dbReference>
<evidence type="ECO:0000313" key="3">
    <source>
        <dbReference type="EMBL" id="TPE60548.1"/>
    </source>
</evidence>
<dbReference type="GO" id="GO:0005829">
    <property type="term" value="C:cytosol"/>
    <property type="evidence" value="ECO:0007669"/>
    <property type="project" value="TreeGrafter"/>
</dbReference>
<dbReference type="InterPro" id="IPR000594">
    <property type="entry name" value="ThiF_NAD_FAD-bd"/>
</dbReference>
<dbReference type="Pfam" id="PF00899">
    <property type="entry name" value="ThiF"/>
    <property type="match status" value="1"/>
</dbReference>
<dbReference type="GO" id="GO:0016779">
    <property type="term" value="F:nucleotidyltransferase activity"/>
    <property type="evidence" value="ECO:0007669"/>
    <property type="project" value="TreeGrafter"/>
</dbReference>
<dbReference type="InterPro" id="IPR045886">
    <property type="entry name" value="ThiF/MoeB/HesA"/>
</dbReference>
<dbReference type="Gene3D" id="3.40.50.720">
    <property type="entry name" value="NAD(P)-binding Rossmann-like Domain"/>
    <property type="match status" value="1"/>
</dbReference>
<gene>
    <name evidence="3" type="ORF">FJQ54_11165</name>
</gene>
<dbReference type="OrthoDB" id="9804286at2"/>
<evidence type="ECO:0000259" key="2">
    <source>
        <dbReference type="Pfam" id="PF00899"/>
    </source>
</evidence>
<dbReference type="CDD" id="cd00757">
    <property type="entry name" value="ThiF_MoeB_HesA_family"/>
    <property type="match status" value="1"/>
</dbReference>
<dbReference type="PANTHER" id="PTHR10953:SF102">
    <property type="entry name" value="ADENYLYLTRANSFERASE AND SULFURTRANSFERASE MOCS3"/>
    <property type="match status" value="1"/>
</dbReference>
<protein>
    <submittedName>
        <fullName evidence="3">HesA/MoeB/ThiF family protein</fullName>
    </submittedName>
</protein>
<dbReference type="GO" id="GO:0008146">
    <property type="term" value="F:sulfotransferase activity"/>
    <property type="evidence" value="ECO:0007669"/>
    <property type="project" value="TreeGrafter"/>
</dbReference>
<dbReference type="PANTHER" id="PTHR10953">
    <property type="entry name" value="UBIQUITIN-ACTIVATING ENZYME E1"/>
    <property type="match status" value="1"/>
</dbReference>
<dbReference type="Proteomes" id="UP000319897">
    <property type="component" value="Unassembled WGS sequence"/>
</dbReference>
<dbReference type="InterPro" id="IPR035985">
    <property type="entry name" value="Ubiquitin-activating_enz"/>
</dbReference>
<dbReference type="FunFam" id="3.40.50.720:FF:000080">
    <property type="entry name" value="Thiazole biosynthesis adenylyltransferase ThiF"/>
    <property type="match status" value="1"/>
</dbReference>
<proteinExistence type="inferred from homology"/>
<organism evidence="3 4">
    <name type="scientific">Sandaracinobacter neustonicus</name>
    <dbReference type="NCBI Taxonomy" id="1715348"/>
    <lineage>
        <taxon>Bacteria</taxon>
        <taxon>Pseudomonadati</taxon>
        <taxon>Pseudomonadota</taxon>
        <taxon>Alphaproteobacteria</taxon>
        <taxon>Sphingomonadales</taxon>
        <taxon>Sphingosinicellaceae</taxon>
        <taxon>Sandaracinobacter</taxon>
    </lineage>
</organism>
<evidence type="ECO:0000313" key="4">
    <source>
        <dbReference type="Proteomes" id="UP000319897"/>
    </source>
</evidence>